<dbReference type="InterPro" id="IPR032456">
    <property type="entry name" value="Peptidase_M48_N"/>
</dbReference>
<evidence type="ECO:0000259" key="10">
    <source>
        <dbReference type="Pfam" id="PF01435"/>
    </source>
</evidence>
<dbReference type="PANTHER" id="PTHR10120">
    <property type="entry name" value="CAAX PRENYL PROTEASE 1"/>
    <property type="match status" value="1"/>
</dbReference>
<comment type="caution">
    <text evidence="12">The sequence shown here is derived from an EMBL/GenBank/DDBJ whole genome shotgun (WGS) entry which is preliminary data.</text>
</comment>
<evidence type="ECO:0000256" key="7">
    <source>
        <dbReference type="PIRSR" id="PIRSR627057-2"/>
    </source>
</evidence>
<comment type="cofactor">
    <cofactor evidence="7 8">
        <name>Zn(2+)</name>
        <dbReference type="ChEBI" id="CHEBI:29105"/>
    </cofactor>
    <text evidence="7 8">Binds 1 zinc ion per subunit.</text>
</comment>
<keyword evidence="9" id="KW-0472">Membrane</keyword>
<dbReference type="AlphaFoldDB" id="A0A9X3WW07"/>
<evidence type="ECO:0000256" key="4">
    <source>
        <dbReference type="ARBA" id="ARBA00022833"/>
    </source>
</evidence>
<feature type="transmembrane region" description="Helical" evidence="9">
    <location>
        <begin position="126"/>
        <end position="144"/>
    </location>
</feature>
<feature type="transmembrane region" description="Helical" evidence="9">
    <location>
        <begin position="5"/>
        <end position="23"/>
    </location>
</feature>
<evidence type="ECO:0000256" key="6">
    <source>
        <dbReference type="PIRSR" id="PIRSR627057-1"/>
    </source>
</evidence>
<keyword evidence="9" id="KW-1133">Transmembrane helix</keyword>
<dbReference type="GO" id="GO:0071586">
    <property type="term" value="P:CAAX-box protein processing"/>
    <property type="evidence" value="ECO:0007669"/>
    <property type="project" value="InterPro"/>
</dbReference>
<dbReference type="Gene3D" id="3.30.2010.10">
    <property type="entry name" value="Metalloproteases ('zincins'), catalytic domain"/>
    <property type="match status" value="1"/>
</dbReference>
<dbReference type="InterPro" id="IPR001915">
    <property type="entry name" value="Peptidase_M48"/>
</dbReference>
<proteinExistence type="inferred from homology"/>
<dbReference type="GO" id="GO:0046872">
    <property type="term" value="F:metal ion binding"/>
    <property type="evidence" value="ECO:0007669"/>
    <property type="project" value="UniProtKB-KW"/>
</dbReference>
<keyword evidence="2 7" id="KW-0479">Metal-binding</keyword>
<feature type="transmembrane region" description="Helical" evidence="9">
    <location>
        <begin position="151"/>
        <end position="174"/>
    </location>
</feature>
<dbReference type="RefSeq" id="WP_272437414.1">
    <property type="nucleotide sequence ID" value="NZ_JAMQKB010000017.1"/>
</dbReference>
<keyword evidence="4 7" id="KW-0862">Zinc</keyword>
<name>A0A9X3WW07_9BACI</name>
<evidence type="ECO:0000256" key="5">
    <source>
        <dbReference type="ARBA" id="ARBA00023049"/>
    </source>
</evidence>
<comment type="similarity">
    <text evidence="8">Belongs to the peptidase M48 family.</text>
</comment>
<keyword evidence="13" id="KW-1185">Reference proteome</keyword>
<evidence type="ECO:0000256" key="8">
    <source>
        <dbReference type="RuleBase" id="RU003983"/>
    </source>
</evidence>
<evidence type="ECO:0000256" key="1">
    <source>
        <dbReference type="ARBA" id="ARBA00022670"/>
    </source>
</evidence>
<feature type="binding site" evidence="7">
    <location>
        <position position="333"/>
    </location>
    <ligand>
        <name>Zn(2+)</name>
        <dbReference type="ChEBI" id="CHEBI:29105"/>
        <note>catalytic</note>
    </ligand>
</feature>
<dbReference type="EMBL" id="JAMQKB010000017">
    <property type="protein sequence ID" value="MDC3425598.1"/>
    <property type="molecule type" value="Genomic_DNA"/>
</dbReference>
<dbReference type="CDD" id="cd07343">
    <property type="entry name" value="M48A_Zmpste24p_like"/>
    <property type="match status" value="1"/>
</dbReference>
<keyword evidence="1 8" id="KW-0645">Protease</keyword>
<feature type="domain" description="Peptidase M48" evidence="10">
    <location>
        <begin position="183"/>
        <end position="390"/>
    </location>
</feature>
<sequence length="397" mass="46432">MKKIFGLYTIYLAIIWSYFLFFYPLETFSKSNYAVFGHAMFFSTFPLEILFLYSVIKKNGHIFLANFVESNVKRVWIQTSIYSGLLLLTYTLVKLPFDLVWFWITRQEGISNQPIGDWTYELGLDFLLMWLVFTVGLIITRVVIKKFAKAWWLILWLIALPIAIFVAYIQPIWIDPLYEDFEPLEESALRDKIETLTEEVGIEDATLLQVNMSAKTSTYNAYVAGIMGSARIVLWDTTIKGMTDEEILFILAHEIGHYVKKHVYFGVAGYIILSFVLFFLTAVIYERIWGRRVHTKTFRSKHDLRAIPTLLLILSILLMLTQPISLYVSRQMERSADTYAIENTKELEPGISAYKKMALQSKSDISPSIWIEWIRYSHPMIQNRILQVRQELDQRKK</sequence>
<evidence type="ECO:0000259" key="11">
    <source>
        <dbReference type="Pfam" id="PF16491"/>
    </source>
</evidence>
<feature type="domain" description="CAAX prenyl protease 1 N-terminal" evidence="11">
    <location>
        <begin position="43"/>
        <end position="178"/>
    </location>
</feature>
<dbReference type="Proteomes" id="UP001145050">
    <property type="component" value="Unassembled WGS sequence"/>
</dbReference>
<accession>A0A9X3WW07</accession>
<feature type="transmembrane region" description="Helical" evidence="9">
    <location>
        <begin position="75"/>
        <end position="93"/>
    </location>
</feature>
<evidence type="ECO:0000256" key="2">
    <source>
        <dbReference type="ARBA" id="ARBA00022723"/>
    </source>
</evidence>
<feature type="binding site" evidence="7">
    <location>
        <position position="253"/>
    </location>
    <ligand>
        <name>Zn(2+)</name>
        <dbReference type="ChEBI" id="CHEBI:29105"/>
        <note>catalytic</note>
    </ligand>
</feature>
<feature type="active site" evidence="6">
    <location>
        <position position="254"/>
    </location>
</feature>
<dbReference type="InterPro" id="IPR027057">
    <property type="entry name" value="CAXX_Prtase_1"/>
</dbReference>
<feature type="active site" description="Proton donor" evidence="6">
    <location>
        <position position="337"/>
    </location>
</feature>
<evidence type="ECO:0000256" key="3">
    <source>
        <dbReference type="ARBA" id="ARBA00022801"/>
    </source>
</evidence>
<feature type="transmembrane region" description="Helical" evidence="9">
    <location>
        <begin position="35"/>
        <end position="55"/>
    </location>
</feature>
<feature type="transmembrane region" description="Helical" evidence="9">
    <location>
        <begin position="306"/>
        <end position="328"/>
    </location>
</feature>
<protein>
    <submittedName>
        <fullName evidence="12">M48 family metallopeptidase</fullName>
    </submittedName>
</protein>
<evidence type="ECO:0000256" key="9">
    <source>
        <dbReference type="SAM" id="Phobius"/>
    </source>
</evidence>
<keyword evidence="5 8" id="KW-0482">Metalloprotease</keyword>
<reference evidence="12" key="1">
    <citation type="submission" date="2022-06" db="EMBL/GenBank/DDBJ databases">
        <title>Aquibacillus sp. a new bacterium isolated from soil saline samples.</title>
        <authorList>
            <person name="Galisteo C."/>
            <person name="De La Haba R."/>
            <person name="Sanchez-Porro C."/>
            <person name="Ventosa A."/>
        </authorList>
    </citation>
    <scope>NUCLEOTIDE SEQUENCE</scope>
    <source>
        <strain evidence="12">3ASR75-11</strain>
    </source>
</reference>
<evidence type="ECO:0000313" key="12">
    <source>
        <dbReference type="EMBL" id="MDC3425598.1"/>
    </source>
</evidence>
<organism evidence="12 13">
    <name type="scientific">Terrihalobacillus insolitus</name>
    <dbReference type="NCBI Taxonomy" id="2950438"/>
    <lineage>
        <taxon>Bacteria</taxon>
        <taxon>Bacillati</taxon>
        <taxon>Bacillota</taxon>
        <taxon>Bacilli</taxon>
        <taxon>Bacillales</taxon>
        <taxon>Bacillaceae</taxon>
        <taxon>Terrihalobacillus</taxon>
    </lineage>
</organism>
<feature type="binding site" evidence="7">
    <location>
        <position position="257"/>
    </location>
    <ligand>
        <name>Zn(2+)</name>
        <dbReference type="ChEBI" id="CHEBI:29105"/>
        <note>catalytic</note>
    </ligand>
</feature>
<evidence type="ECO:0000313" key="13">
    <source>
        <dbReference type="Proteomes" id="UP001145050"/>
    </source>
</evidence>
<keyword evidence="9" id="KW-0812">Transmembrane</keyword>
<dbReference type="Pfam" id="PF16491">
    <property type="entry name" value="Peptidase_M48_N"/>
    <property type="match status" value="1"/>
</dbReference>
<dbReference type="Pfam" id="PF01435">
    <property type="entry name" value="Peptidase_M48"/>
    <property type="match status" value="1"/>
</dbReference>
<keyword evidence="3 8" id="KW-0378">Hydrolase</keyword>
<feature type="transmembrane region" description="Helical" evidence="9">
    <location>
        <begin position="263"/>
        <end position="285"/>
    </location>
</feature>
<dbReference type="GO" id="GO:0004222">
    <property type="term" value="F:metalloendopeptidase activity"/>
    <property type="evidence" value="ECO:0007669"/>
    <property type="project" value="InterPro"/>
</dbReference>
<gene>
    <name evidence="12" type="ORF">NC797_13910</name>
</gene>